<dbReference type="GO" id="GO:0004222">
    <property type="term" value="F:metalloendopeptidase activity"/>
    <property type="evidence" value="ECO:0007669"/>
    <property type="project" value="TreeGrafter"/>
</dbReference>
<evidence type="ECO:0000313" key="2">
    <source>
        <dbReference type="EMBL" id="PJB81906.1"/>
    </source>
</evidence>
<name>A0A2M8D5N6_9BACT</name>
<dbReference type="Gene3D" id="2.70.70.10">
    <property type="entry name" value="Glucose Permease (Domain IIA)"/>
    <property type="match status" value="1"/>
</dbReference>
<reference evidence="3" key="1">
    <citation type="submission" date="2017-09" db="EMBL/GenBank/DDBJ databases">
        <title>Depth-based differentiation of microbial function through sediment-hosted aquifers and enrichment of novel symbionts in the deep terrestrial subsurface.</title>
        <authorList>
            <person name="Probst A.J."/>
            <person name="Ladd B."/>
            <person name="Jarett J.K."/>
            <person name="Geller-Mcgrath D.E."/>
            <person name="Sieber C.M.K."/>
            <person name="Emerson J.B."/>
            <person name="Anantharaman K."/>
            <person name="Thomas B.C."/>
            <person name="Malmstrom R."/>
            <person name="Stieglmeier M."/>
            <person name="Klingl A."/>
            <person name="Woyke T."/>
            <person name="Ryan C.M."/>
            <person name="Banfield J.F."/>
        </authorList>
    </citation>
    <scope>NUCLEOTIDE SEQUENCE [LARGE SCALE GENOMIC DNA]</scope>
</reference>
<sequence>MSLDCDSRKIIAFHEKLGRKKLSLSLGFFLLLFLFIFPVPVVNAGIFSFFGNLFGTIVDSETVYADLQKASLLQATVGTSLSSSIGGGDIGIANNSTLLPGIGSLDAGDTKESTQKSGQISIYVVREGDSLSQIAKMFGVSANTIRWANDIGKNDVINVGQTLTILPVSGVEYTVKSGDTIESIAKKFDGDAMEILQFNSIADEKSLVAGSLVIIPGGEMAKPVLSGSSSSVTASASHPALFSATSPSYDGYYIRPISGGRKTQGIHGYNAVDLAAPAGTPILASASGEVIISKEGGWNGGYGNYIVIEHPNKTQTLYSHLSGTVVKRGWNVGQGHVIGYVGSTGRSTGPHLHFEIRGAANPF</sequence>
<dbReference type="Pfam" id="PF01551">
    <property type="entry name" value="Peptidase_M23"/>
    <property type="match status" value="1"/>
</dbReference>
<organism evidence="2 3">
    <name type="scientific">Candidatus Yonathbacteria bacterium CG_4_9_14_0_8_um_filter_46_47</name>
    <dbReference type="NCBI Taxonomy" id="1975106"/>
    <lineage>
        <taxon>Bacteria</taxon>
        <taxon>Candidatus Yonathiibacteriota</taxon>
    </lineage>
</organism>
<dbReference type="InterPro" id="IPR018392">
    <property type="entry name" value="LysM"/>
</dbReference>
<evidence type="ECO:0000313" key="3">
    <source>
        <dbReference type="Proteomes" id="UP000229236"/>
    </source>
</evidence>
<feature type="domain" description="LysM" evidence="1">
    <location>
        <begin position="171"/>
        <end position="215"/>
    </location>
</feature>
<dbReference type="PANTHER" id="PTHR21666">
    <property type="entry name" value="PEPTIDASE-RELATED"/>
    <property type="match status" value="1"/>
</dbReference>
<proteinExistence type="predicted"/>
<protein>
    <recommendedName>
        <fullName evidence="1">LysM domain-containing protein</fullName>
    </recommendedName>
</protein>
<dbReference type="InterPro" id="IPR016047">
    <property type="entry name" value="M23ase_b-sheet_dom"/>
</dbReference>
<dbReference type="SUPFAM" id="SSF51261">
    <property type="entry name" value="Duplicated hybrid motif"/>
    <property type="match status" value="1"/>
</dbReference>
<comment type="caution">
    <text evidence="2">The sequence shown here is derived from an EMBL/GenBank/DDBJ whole genome shotgun (WGS) entry which is preliminary data.</text>
</comment>
<gene>
    <name evidence="2" type="ORF">CO088_04260</name>
</gene>
<dbReference type="CDD" id="cd00118">
    <property type="entry name" value="LysM"/>
    <property type="match status" value="2"/>
</dbReference>
<dbReference type="PANTHER" id="PTHR21666:SF270">
    <property type="entry name" value="MUREIN HYDROLASE ACTIVATOR ENVC"/>
    <property type="match status" value="1"/>
</dbReference>
<dbReference type="SMART" id="SM00257">
    <property type="entry name" value="LysM"/>
    <property type="match status" value="2"/>
</dbReference>
<dbReference type="CDD" id="cd12797">
    <property type="entry name" value="M23_peptidase"/>
    <property type="match status" value="1"/>
</dbReference>
<dbReference type="Pfam" id="PF01476">
    <property type="entry name" value="LysM"/>
    <property type="match status" value="2"/>
</dbReference>
<dbReference type="Proteomes" id="UP000229236">
    <property type="component" value="Unassembled WGS sequence"/>
</dbReference>
<dbReference type="EMBL" id="PFTM01000069">
    <property type="protein sequence ID" value="PJB81906.1"/>
    <property type="molecule type" value="Genomic_DNA"/>
</dbReference>
<dbReference type="Gene3D" id="3.10.350.10">
    <property type="entry name" value="LysM domain"/>
    <property type="match status" value="2"/>
</dbReference>
<accession>A0A2M8D5N6</accession>
<evidence type="ECO:0000259" key="1">
    <source>
        <dbReference type="PROSITE" id="PS51782"/>
    </source>
</evidence>
<dbReference type="PROSITE" id="PS51782">
    <property type="entry name" value="LYSM"/>
    <property type="match status" value="2"/>
</dbReference>
<dbReference type="InterPro" id="IPR036779">
    <property type="entry name" value="LysM_dom_sf"/>
</dbReference>
<dbReference type="InterPro" id="IPR050570">
    <property type="entry name" value="Cell_wall_metabolism_enzyme"/>
</dbReference>
<dbReference type="InterPro" id="IPR011055">
    <property type="entry name" value="Dup_hybrid_motif"/>
</dbReference>
<feature type="domain" description="LysM" evidence="1">
    <location>
        <begin position="121"/>
        <end position="165"/>
    </location>
</feature>
<dbReference type="AlphaFoldDB" id="A0A2M8D5N6"/>